<organism evidence="2 3">
    <name type="scientific">Phenylobacterium kunshanense</name>
    <dbReference type="NCBI Taxonomy" id="1445034"/>
    <lineage>
        <taxon>Bacteria</taxon>
        <taxon>Pseudomonadati</taxon>
        <taxon>Pseudomonadota</taxon>
        <taxon>Alphaproteobacteria</taxon>
        <taxon>Caulobacterales</taxon>
        <taxon>Caulobacteraceae</taxon>
        <taxon>Phenylobacterium</taxon>
    </lineage>
</organism>
<dbReference type="Proteomes" id="UP000249524">
    <property type="component" value="Unassembled WGS sequence"/>
</dbReference>
<protein>
    <recommendedName>
        <fullName evidence="4">DUF2189 domain-containing protein</fullName>
    </recommendedName>
</protein>
<feature type="transmembrane region" description="Helical" evidence="1">
    <location>
        <begin position="110"/>
        <end position="132"/>
    </location>
</feature>
<comment type="caution">
    <text evidence="2">The sequence shown here is derived from an EMBL/GenBank/DDBJ whole genome shotgun (WGS) entry which is preliminary data.</text>
</comment>
<evidence type="ECO:0000313" key="2">
    <source>
        <dbReference type="EMBL" id="RAK67594.1"/>
    </source>
</evidence>
<dbReference type="RefSeq" id="WP_111275204.1">
    <property type="nucleotide sequence ID" value="NZ_QFYS01000002.1"/>
</dbReference>
<dbReference type="EMBL" id="QFYS01000002">
    <property type="protein sequence ID" value="RAK67594.1"/>
    <property type="molecule type" value="Genomic_DNA"/>
</dbReference>
<keyword evidence="1" id="KW-0472">Membrane</keyword>
<dbReference type="InterPro" id="IPR018692">
    <property type="entry name" value="DUF2189"/>
</dbReference>
<feature type="transmembrane region" description="Helical" evidence="1">
    <location>
        <begin position="207"/>
        <end position="240"/>
    </location>
</feature>
<dbReference type="AlphaFoldDB" id="A0A328BNV6"/>
<sequence>MAAGSRLPAVRRIGPTAPLRWLAWGWGALWRSWQVSLPFGLVVAAVCAGVAGALVASNLAVWALTLTFGFVFVAPVLAMGNYETGRRLDAGERPSLRTTFLPPGTLRQDLAYLGLLLFVIFGIWIQAAQIVYGLSTYQIHRTVESFVRFALETPEGHRMLVTGTLVGGVMAFLTYGIVVLTAPMLLDPRRGFFEAAATSVRAVHDNVVPMLIWAAIIAALTLGSAATGFLALIVVFPWLGLASWRAYRDLVVAEA</sequence>
<evidence type="ECO:0008006" key="4">
    <source>
        <dbReference type="Google" id="ProtNLM"/>
    </source>
</evidence>
<feature type="transmembrane region" description="Helical" evidence="1">
    <location>
        <begin position="35"/>
        <end position="54"/>
    </location>
</feature>
<keyword evidence="1" id="KW-0812">Transmembrane</keyword>
<dbReference type="Pfam" id="PF09955">
    <property type="entry name" value="DUF2189"/>
    <property type="match status" value="1"/>
</dbReference>
<accession>A0A328BNV6</accession>
<gene>
    <name evidence="2" type="ORF">DJ019_06715</name>
</gene>
<proteinExistence type="predicted"/>
<feature type="transmembrane region" description="Helical" evidence="1">
    <location>
        <begin position="60"/>
        <end position="78"/>
    </location>
</feature>
<evidence type="ECO:0000256" key="1">
    <source>
        <dbReference type="SAM" id="Phobius"/>
    </source>
</evidence>
<keyword evidence="1" id="KW-1133">Transmembrane helix</keyword>
<name>A0A328BNV6_9CAUL</name>
<keyword evidence="3" id="KW-1185">Reference proteome</keyword>
<feature type="transmembrane region" description="Helical" evidence="1">
    <location>
        <begin position="165"/>
        <end position="186"/>
    </location>
</feature>
<reference evidence="2 3" key="1">
    <citation type="submission" date="2018-05" db="EMBL/GenBank/DDBJ databases">
        <authorList>
            <person name="Lanie J.A."/>
            <person name="Ng W.-L."/>
            <person name="Kazmierczak K.M."/>
            <person name="Andrzejewski T.M."/>
            <person name="Davidsen T.M."/>
            <person name="Wayne K.J."/>
            <person name="Tettelin H."/>
            <person name="Glass J.I."/>
            <person name="Rusch D."/>
            <person name="Podicherti R."/>
            <person name="Tsui H.-C.T."/>
            <person name="Winkler M.E."/>
        </authorList>
    </citation>
    <scope>NUCLEOTIDE SEQUENCE [LARGE SCALE GENOMIC DNA]</scope>
    <source>
        <strain evidence="2 3">BUT-10</strain>
    </source>
</reference>
<evidence type="ECO:0000313" key="3">
    <source>
        <dbReference type="Proteomes" id="UP000249524"/>
    </source>
</evidence>
<dbReference type="OrthoDB" id="9809543at2"/>